<feature type="domain" description="Death" evidence="1">
    <location>
        <begin position="143"/>
        <end position="197"/>
    </location>
</feature>
<dbReference type="InterPro" id="IPR011029">
    <property type="entry name" value="DEATH-like_dom_sf"/>
</dbReference>
<evidence type="ECO:0000259" key="1">
    <source>
        <dbReference type="PROSITE" id="PS50017"/>
    </source>
</evidence>
<evidence type="ECO:0000313" key="3">
    <source>
        <dbReference type="Proteomes" id="UP000275408"/>
    </source>
</evidence>
<name>A0A3M6TFV2_POCDA</name>
<sequence length="217" mass="24851">MSETAKTDESSSKNIYGDPPKINISLPEINELTQNSKPSKDVQLPIDILLLTVKDCEFLSCYYYIAGPFRSYFKGIGHVYFGSIGGDQDVKLKVALMKCSEDGRNKESSPRDALTPKKGKTRLTVEQGVPSDEDLEWLSHQLENWEELGRRLEIEEATLTAFDDDYKKKRKKIYKMLLHWKQKDGSAATYKVLHDALCHEFVKRTDLAEKLCCQQHE</sequence>
<dbReference type="GO" id="GO:0007165">
    <property type="term" value="P:signal transduction"/>
    <property type="evidence" value="ECO:0007669"/>
    <property type="project" value="InterPro"/>
</dbReference>
<organism evidence="2 3">
    <name type="scientific">Pocillopora damicornis</name>
    <name type="common">Cauliflower coral</name>
    <name type="synonym">Millepora damicornis</name>
    <dbReference type="NCBI Taxonomy" id="46731"/>
    <lineage>
        <taxon>Eukaryota</taxon>
        <taxon>Metazoa</taxon>
        <taxon>Cnidaria</taxon>
        <taxon>Anthozoa</taxon>
        <taxon>Hexacorallia</taxon>
        <taxon>Scleractinia</taxon>
        <taxon>Astrocoeniina</taxon>
        <taxon>Pocilloporidae</taxon>
        <taxon>Pocillopora</taxon>
    </lineage>
</organism>
<accession>A0A3M6TFV2</accession>
<protein>
    <recommendedName>
        <fullName evidence="1">Death domain-containing protein</fullName>
    </recommendedName>
</protein>
<dbReference type="EMBL" id="RCHS01003678">
    <property type="protein sequence ID" value="RMX40221.1"/>
    <property type="molecule type" value="Genomic_DNA"/>
</dbReference>
<keyword evidence="3" id="KW-1185">Reference proteome</keyword>
<dbReference type="Gene3D" id="1.10.533.10">
    <property type="entry name" value="Death Domain, Fas"/>
    <property type="match status" value="1"/>
</dbReference>
<dbReference type="CDD" id="cd01670">
    <property type="entry name" value="Death"/>
    <property type="match status" value="1"/>
</dbReference>
<comment type="caution">
    <text evidence="2">The sequence shown here is derived from an EMBL/GenBank/DDBJ whole genome shotgun (WGS) entry which is preliminary data.</text>
</comment>
<dbReference type="Proteomes" id="UP000275408">
    <property type="component" value="Unassembled WGS sequence"/>
</dbReference>
<evidence type="ECO:0000313" key="2">
    <source>
        <dbReference type="EMBL" id="RMX40221.1"/>
    </source>
</evidence>
<dbReference type="PROSITE" id="PS50017">
    <property type="entry name" value="DEATH_DOMAIN"/>
    <property type="match status" value="1"/>
</dbReference>
<reference evidence="2 3" key="1">
    <citation type="journal article" date="2018" name="Sci. Rep.">
        <title>Comparative analysis of the Pocillopora damicornis genome highlights role of immune system in coral evolution.</title>
        <authorList>
            <person name="Cunning R."/>
            <person name="Bay R.A."/>
            <person name="Gillette P."/>
            <person name="Baker A.C."/>
            <person name="Traylor-Knowles N."/>
        </authorList>
    </citation>
    <scope>NUCLEOTIDE SEQUENCE [LARGE SCALE GENOMIC DNA]</scope>
    <source>
        <strain evidence="2">RSMAS</strain>
        <tissue evidence="2">Whole animal</tissue>
    </source>
</reference>
<dbReference type="OrthoDB" id="5966590at2759"/>
<proteinExistence type="predicted"/>
<dbReference type="InterPro" id="IPR000488">
    <property type="entry name" value="Death_dom"/>
</dbReference>
<dbReference type="AlphaFoldDB" id="A0A3M6TFV2"/>
<dbReference type="Pfam" id="PF00531">
    <property type="entry name" value="Death"/>
    <property type="match status" value="1"/>
</dbReference>
<dbReference type="SUPFAM" id="SSF47986">
    <property type="entry name" value="DEATH domain"/>
    <property type="match status" value="1"/>
</dbReference>
<gene>
    <name evidence="2" type="ORF">pdam_00016536</name>
</gene>